<name>A0A4Y7T631_COPMI</name>
<evidence type="ECO:0000313" key="2">
    <source>
        <dbReference type="EMBL" id="TEB29637.1"/>
    </source>
</evidence>
<reference evidence="2 3" key="1">
    <citation type="journal article" date="2019" name="Nat. Ecol. Evol.">
        <title>Megaphylogeny resolves global patterns of mushroom evolution.</title>
        <authorList>
            <person name="Varga T."/>
            <person name="Krizsan K."/>
            <person name="Foldi C."/>
            <person name="Dima B."/>
            <person name="Sanchez-Garcia M."/>
            <person name="Sanchez-Ramirez S."/>
            <person name="Szollosi G.J."/>
            <person name="Szarkandi J.G."/>
            <person name="Papp V."/>
            <person name="Albert L."/>
            <person name="Andreopoulos W."/>
            <person name="Angelini C."/>
            <person name="Antonin V."/>
            <person name="Barry K.W."/>
            <person name="Bougher N.L."/>
            <person name="Buchanan P."/>
            <person name="Buyck B."/>
            <person name="Bense V."/>
            <person name="Catcheside P."/>
            <person name="Chovatia M."/>
            <person name="Cooper J."/>
            <person name="Damon W."/>
            <person name="Desjardin D."/>
            <person name="Finy P."/>
            <person name="Geml J."/>
            <person name="Haridas S."/>
            <person name="Hughes K."/>
            <person name="Justo A."/>
            <person name="Karasinski D."/>
            <person name="Kautmanova I."/>
            <person name="Kiss B."/>
            <person name="Kocsube S."/>
            <person name="Kotiranta H."/>
            <person name="LaButti K.M."/>
            <person name="Lechner B.E."/>
            <person name="Liimatainen K."/>
            <person name="Lipzen A."/>
            <person name="Lukacs Z."/>
            <person name="Mihaltcheva S."/>
            <person name="Morgado L.N."/>
            <person name="Niskanen T."/>
            <person name="Noordeloos M.E."/>
            <person name="Ohm R.A."/>
            <person name="Ortiz-Santana B."/>
            <person name="Ovrebo C."/>
            <person name="Racz N."/>
            <person name="Riley R."/>
            <person name="Savchenko A."/>
            <person name="Shiryaev A."/>
            <person name="Soop K."/>
            <person name="Spirin V."/>
            <person name="Szebenyi C."/>
            <person name="Tomsovsky M."/>
            <person name="Tulloss R.E."/>
            <person name="Uehling J."/>
            <person name="Grigoriev I.V."/>
            <person name="Vagvolgyi C."/>
            <person name="Papp T."/>
            <person name="Martin F.M."/>
            <person name="Miettinen O."/>
            <person name="Hibbett D.S."/>
            <person name="Nagy L.G."/>
        </authorList>
    </citation>
    <scope>NUCLEOTIDE SEQUENCE [LARGE SCALE GENOMIC DNA]</scope>
    <source>
        <strain evidence="2 3">FP101781</strain>
    </source>
</reference>
<gene>
    <name evidence="2" type="ORF">FA13DRAFT_1862045</name>
</gene>
<proteinExistence type="predicted"/>
<dbReference type="Proteomes" id="UP000298030">
    <property type="component" value="Unassembled WGS sequence"/>
</dbReference>
<dbReference type="AlphaFoldDB" id="A0A4Y7T631"/>
<evidence type="ECO:0000256" key="1">
    <source>
        <dbReference type="SAM" id="MobiDB-lite"/>
    </source>
</evidence>
<accession>A0A4Y7T631</accession>
<keyword evidence="3" id="KW-1185">Reference proteome</keyword>
<sequence length="455" mass="49958">MHFPLYGALEVLIPSTVLHLTAWSARPPAAPQIPFTPSSWQRDERQRRRRLPGSWYRLYYHLELPDCCRPISAVTAVLAFHSRRPPTQSGTIVLSRIIDDLVQYRPDPAPSERPFYISVPSKQPRYVRSIENVVSASCGRLPDFLLLAIAVTRETEHVGYDGLTLTVAIVHARKNNWPYKGEPSSLGSSCQTPLEATSQCPKVSKRTRPIAPTGVDAASSPAEHITPPLDAITTLPAGILLEIFSYFRSIPITHFPIDSSTDFHLPVDTALEHLPAFAYLIPPSALGKTSRWLESGRGQAHGINSATMHLWPARQNITAALEALAKGIQACPNLRTLCLWFASASTVKAIRAAGLDKHTFPSVEKVVGPDPASLFLPCCPNVRGIIGPTNATPLVKAMQTTCKSVEILANFSGGTAILKKLVKLAPNLREIWFHSSPRAEDCEVLRAFKPCGWLK</sequence>
<evidence type="ECO:0000313" key="3">
    <source>
        <dbReference type="Proteomes" id="UP000298030"/>
    </source>
</evidence>
<comment type="caution">
    <text evidence="2">The sequence shown here is derived from an EMBL/GenBank/DDBJ whole genome shotgun (WGS) entry which is preliminary data.</text>
</comment>
<organism evidence="2 3">
    <name type="scientific">Coprinellus micaceus</name>
    <name type="common">Glistening ink-cap mushroom</name>
    <name type="synonym">Coprinus micaceus</name>
    <dbReference type="NCBI Taxonomy" id="71717"/>
    <lineage>
        <taxon>Eukaryota</taxon>
        <taxon>Fungi</taxon>
        <taxon>Dikarya</taxon>
        <taxon>Basidiomycota</taxon>
        <taxon>Agaricomycotina</taxon>
        <taxon>Agaricomycetes</taxon>
        <taxon>Agaricomycetidae</taxon>
        <taxon>Agaricales</taxon>
        <taxon>Agaricineae</taxon>
        <taxon>Psathyrellaceae</taxon>
        <taxon>Coprinellus</taxon>
    </lineage>
</organism>
<feature type="region of interest" description="Disordered" evidence="1">
    <location>
        <begin position="188"/>
        <end position="222"/>
    </location>
</feature>
<protein>
    <submittedName>
        <fullName evidence="2">Uncharacterized protein</fullName>
    </submittedName>
</protein>
<feature type="compositionally biased region" description="Polar residues" evidence="1">
    <location>
        <begin position="188"/>
        <end position="201"/>
    </location>
</feature>
<dbReference type="OrthoDB" id="3251070at2759"/>
<dbReference type="EMBL" id="QPFP01000026">
    <property type="protein sequence ID" value="TEB29637.1"/>
    <property type="molecule type" value="Genomic_DNA"/>
</dbReference>